<gene>
    <name evidence="1" type="ORF">NG792_21605</name>
</gene>
<comment type="caution">
    <text evidence="1">The sequence shown here is derived from an EMBL/GenBank/DDBJ whole genome shotgun (WGS) entry which is preliminary data.</text>
</comment>
<sequence length="72" mass="8087">MTDELRPEYDLRSLRVRKMGSERKSFGGTTIQLAPDVAEVFPDAEAVNEALRFLIRVTQENQPPIPTKQGDG</sequence>
<dbReference type="Proteomes" id="UP001525961">
    <property type="component" value="Unassembled WGS sequence"/>
</dbReference>
<dbReference type="RefSeq" id="WP_261198495.1">
    <property type="nucleotide sequence ID" value="NZ_JAMXFA010000035.1"/>
</dbReference>
<evidence type="ECO:0000313" key="2">
    <source>
        <dbReference type="Proteomes" id="UP001525961"/>
    </source>
</evidence>
<dbReference type="EMBL" id="JAMXFA010000035">
    <property type="protein sequence ID" value="MCT7980322.1"/>
    <property type="molecule type" value="Genomic_DNA"/>
</dbReference>
<protein>
    <submittedName>
        <fullName evidence="1">Uncharacterized protein</fullName>
    </submittedName>
</protein>
<evidence type="ECO:0000313" key="1">
    <source>
        <dbReference type="EMBL" id="MCT7980322.1"/>
    </source>
</evidence>
<proteinExistence type="predicted"/>
<organism evidence="1 2">
    <name type="scientific">Laspinema olomoucense D3b</name>
    <dbReference type="NCBI Taxonomy" id="2953688"/>
    <lineage>
        <taxon>Bacteria</taxon>
        <taxon>Bacillati</taxon>
        <taxon>Cyanobacteriota</taxon>
        <taxon>Cyanophyceae</taxon>
        <taxon>Oscillatoriophycideae</taxon>
        <taxon>Oscillatoriales</taxon>
        <taxon>Laspinemataceae</taxon>
        <taxon>Laspinema</taxon>
        <taxon>Laspinema olomoucense</taxon>
    </lineage>
</organism>
<name>A0ABT2NCB4_9CYAN</name>
<accession>A0ABT2NCB4</accession>
<keyword evidence="2" id="KW-1185">Reference proteome</keyword>
<reference evidence="1 2" key="1">
    <citation type="journal article" date="2022" name="Front. Microbiol.">
        <title>High genomic differentiation and limited gene flow indicate recent cryptic speciation within the genus Laspinema (cyanobacteria).</title>
        <authorList>
            <person name="Stanojkovic A."/>
            <person name="Skoupy S."/>
            <person name="Skaloud P."/>
            <person name="Dvorak P."/>
        </authorList>
    </citation>
    <scope>NUCLEOTIDE SEQUENCE [LARGE SCALE GENOMIC DNA]</scope>
    <source>
        <strain evidence="1 2">D3b</strain>
    </source>
</reference>